<dbReference type="SMART" id="SM00248">
    <property type="entry name" value="ANK"/>
    <property type="match status" value="4"/>
</dbReference>
<dbReference type="SMR" id="A0A1I7RMN7"/>
<accession>A0A1I7RMN7</accession>
<dbReference type="EMBL" id="CAJFDI010000005">
    <property type="protein sequence ID" value="CAD5232738.1"/>
    <property type="molecule type" value="Genomic_DNA"/>
</dbReference>
<reference evidence="3" key="2">
    <citation type="submission" date="2020-09" db="EMBL/GenBank/DDBJ databases">
        <authorList>
            <person name="Kikuchi T."/>
        </authorList>
    </citation>
    <scope>NUCLEOTIDE SEQUENCE</scope>
    <source>
        <strain evidence="3">Ka4C1</strain>
    </source>
</reference>
<evidence type="ECO:0000313" key="4">
    <source>
        <dbReference type="Proteomes" id="UP000095284"/>
    </source>
</evidence>
<evidence type="ECO:0000313" key="3">
    <source>
        <dbReference type="EMBL" id="CAD5232738.1"/>
    </source>
</evidence>
<dbReference type="PROSITE" id="PS50088">
    <property type="entry name" value="ANK_REPEAT"/>
    <property type="match status" value="1"/>
</dbReference>
<dbReference type="InterPro" id="IPR002110">
    <property type="entry name" value="Ankyrin_rpt"/>
</dbReference>
<sequence>MRESRPIFPIQENTAISYPGQCEQSDFLKAVTAASEGDVTILDEMIKLHGRNMVNWKSNDNQSLLHYAVRHERLNVVKFLVENRAEINVYDSMLNTVFHYGARFQSPQCMKYLLKLLKGLARNKLGDMKLEKGNLEIAKRLLDDPAIDGRTPLHYSAMHRDAEIAGMILRALYVLFDPEDFIKAATRLDSHFHTAAHIACRYKSINVLRLFIDPYECFRTIGEGRGVCKAMVIEIHKRLQTPDIQGRCFNPKKKKTEVKKIDVRKNLSLAEPVKFLKRAYSSRTREEMAKTMMKMRHENERLRYELDKIRSELNKENPAEPEEKDCFVEVQKNVIIQLPSIDLDKLDETEQKEHEDSSTFPSHRIQESVTERFKNTRIEKMPSDSKISRPEFNSSELRSIYTFSSLSSLENSDFSAFSDP</sequence>
<dbReference type="PANTHER" id="PTHR24121:SF21">
    <property type="entry name" value="ANKYRIN REPEAT FAMILY PROTEIN"/>
    <property type="match status" value="1"/>
</dbReference>
<evidence type="ECO:0000256" key="2">
    <source>
        <dbReference type="SAM" id="MobiDB-lite"/>
    </source>
</evidence>
<dbReference type="AlphaFoldDB" id="A0A1I7RMN7"/>
<dbReference type="PROSITE" id="PS50297">
    <property type="entry name" value="ANK_REP_REGION"/>
    <property type="match status" value="1"/>
</dbReference>
<dbReference type="OrthoDB" id="5823001at2759"/>
<dbReference type="Proteomes" id="UP000582659">
    <property type="component" value="Unassembled WGS sequence"/>
</dbReference>
<evidence type="ECO:0000256" key="1">
    <source>
        <dbReference type="PROSITE-ProRule" id="PRU00023"/>
    </source>
</evidence>
<gene>
    <name evidence="3" type="ORF">BXYJ_LOCUS12829</name>
</gene>
<dbReference type="WBParaSite" id="BXY_0197200.1">
    <property type="protein sequence ID" value="BXY_0197200.1"/>
    <property type="gene ID" value="BXY_0197200"/>
</dbReference>
<dbReference type="EMBL" id="CAJFCV020000005">
    <property type="protein sequence ID" value="CAG9125635.1"/>
    <property type="molecule type" value="Genomic_DNA"/>
</dbReference>
<organism evidence="4 6">
    <name type="scientific">Bursaphelenchus xylophilus</name>
    <name type="common">Pinewood nematode worm</name>
    <name type="synonym">Aphelenchoides xylophilus</name>
    <dbReference type="NCBI Taxonomy" id="6326"/>
    <lineage>
        <taxon>Eukaryota</taxon>
        <taxon>Metazoa</taxon>
        <taxon>Ecdysozoa</taxon>
        <taxon>Nematoda</taxon>
        <taxon>Chromadorea</taxon>
        <taxon>Rhabditida</taxon>
        <taxon>Tylenchina</taxon>
        <taxon>Tylenchomorpha</taxon>
        <taxon>Aphelenchoidea</taxon>
        <taxon>Aphelenchoididae</taxon>
        <taxon>Bursaphelenchus</taxon>
    </lineage>
</organism>
<dbReference type="SUPFAM" id="SSF48403">
    <property type="entry name" value="Ankyrin repeat"/>
    <property type="match status" value="1"/>
</dbReference>
<dbReference type="Proteomes" id="UP000659654">
    <property type="component" value="Unassembled WGS sequence"/>
</dbReference>
<feature type="region of interest" description="Disordered" evidence="2">
    <location>
        <begin position="348"/>
        <end position="391"/>
    </location>
</feature>
<evidence type="ECO:0000313" key="5">
    <source>
        <dbReference type="Proteomes" id="UP000659654"/>
    </source>
</evidence>
<dbReference type="Gene3D" id="1.25.40.20">
    <property type="entry name" value="Ankyrin repeat-containing domain"/>
    <property type="match status" value="2"/>
</dbReference>
<name>A0A1I7RMN7_BURXY</name>
<keyword evidence="1" id="KW-0040">ANK repeat</keyword>
<evidence type="ECO:0000313" key="6">
    <source>
        <dbReference type="WBParaSite" id="BXY_0197200.1"/>
    </source>
</evidence>
<dbReference type="PANTHER" id="PTHR24121">
    <property type="entry name" value="NO MECHANORECEPTOR POTENTIAL C, ISOFORM D-RELATED"/>
    <property type="match status" value="1"/>
</dbReference>
<reference evidence="6" key="1">
    <citation type="submission" date="2016-11" db="UniProtKB">
        <authorList>
            <consortium name="WormBaseParasite"/>
        </authorList>
    </citation>
    <scope>IDENTIFICATION</scope>
</reference>
<protein>
    <submittedName>
        <fullName evidence="3">(pine wood nematode) hypothetical protein</fullName>
    </submittedName>
</protein>
<dbReference type="Pfam" id="PF12796">
    <property type="entry name" value="Ank_2"/>
    <property type="match status" value="2"/>
</dbReference>
<dbReference type="InterPro" id="IPR036770">
    <property type="entry name" value="Ankyrin_rpt-contain_sf"/>
</dbReference>
<feature type="compositionally biased region" description="Basic and acidic residues" evidence="2">
    <location>
        <begin position="364"/>
        <end position="389"/>
    </location>
</feature>
<proteinExistence type="predicted"/>
<feature type="compositionally biased region" description="Basic and acidic residues" evidence="2">
    <location>
        <begin position="348"/>
        <end position="357"/>
    </location>
</feature>
<keyword evidence="5" id="KW-1185">Reference proteome</keyword>
<feature type="repeat" description="ANK" evidence="1">
    <location>
        <begin position="60"/>
        <end position="92"/>
    </location>
</feature>
<dbReference type="Proteomes" id="UP000095284">
    <property type="component" value="Unplaced"/>
</dbReference>